<dbReference type="Pfam" id="PF01636">
    <property type="entry name" value="APH"/>
    <property type="match status" value="1"/>
</dbReference>
<dbReference type="OrthoDB" id="4926498at2759"/>
<accession>A0A9P8MNW0</accession>
<dbReference type="InterPro" id="IPR002575">
    <property type="entry name" value="Aminoglycoside_PTrfase"/>
</dbReference>
<dbReference type="PANTHER" id="PTHR21310:SF15">
    <property type="entry name" value="AMINOGLYCOSIDE PHOSPHOTRANSFERASE DOMAIN-CONTAINING PROTEIN"/>
    <property type="match status" value="1"/>
</dbReference>
<comment type="caution">
    <text evidence="2">The sequence shown here is derived from an EMBL/GenBank/DDBJ whole genome shotgun (WGS) entry which is preliminary data.</text>
</comment>
<gene>
    <name evidence="2" type="ORF">HRG_10136</name>
</gene>
<dbReference type="Proteomes" id="UP000824596">
    <property type="component" value="Unassembled WGS sequence"/>
</dbReference>
<name>A0A9P8MNW0_9HYPO</name>
<evidence type="ECO:0000313" key="2">
    <source>
        <dbReference type="EMBL" id="KAH0958449.1"/>
    </source>
</evidence>
<keyword evidence="3" id="KW-1185">Reference proteome</keyword>
<dbReference type="EMBL" id="JAIZPD010000015">
    <property type="protein sequence ID" value="KAH0958449.1"/>
    <property type="molecule type" value="Genomic_DNA"/>
</dbReference>
<feature type="domain" description="Aminoglycoside phosphotransferase" evidence="1">
    <location>
        <begin position="3"/>
        <end position="94"/>
    </location>
</feature>
<dbReference type="InterPro" id="IPR011009">
    <property type="entry name" value="Kinase-like_dom_sf"/>
</dbReference>
<dbReference type="InterPro" id="IPR051678">
    <property type="entry name" value="AGP_Transferase"/>
</dbReference>
<dbReference type="PANTHER" id="PTHR21310">
    <property type="entry name" value="AMINOGLYCOSIDE PHOSPHOTRANSFERASE-RELATED-RELATED"/>
    <property type="match status" value="1"/>
</dbReference>
<proteinExistence type="predicted"/>
<reference evidence="2" key="1">
    <citation type="submission" date="2021-09" db="EMBL/GenBank/DDBJ databases">
        <title>A high-quality genome of the endoparasitic fungus Hirsutella rhossiliensis with a comparison of Hirsutella genomes reveals transposable elements contributing to genome size variation.</title>
        <authorList>
            <person name="Lin R."/>
            <person name="Jiao Y."/>
            <person name="Sun X."/>
            <person name="Ling J."/>
            <person name="Xie B."/>
            <person name="Cheng X."/>
        </authorList>
    </citation>
    <scope>NUCLEOTIDE SEQUENCE</scope>
    <source>
        <strain evidence="2">HR02</strain>
    </source>
</reference>
<evidence type="ECO:0000259" key="1">
    <source>
        <dbReference type="Pfam" id="PF01636"/>
    </source>
</evidence>
<dbReference type="GeneID" id="68359265"/>
<sequence length="438" mass="49079">MSGALNWAILLKFDDGVEWVFRSPRTRYAVVGDTAACRLLASEAATLKYIRKHTSIPVPEVFHYCVTDQNDIGIPYILMSKAAGNPLATYDWQTYNHERPKPASPTDPVRAMTRDEKGKIMRQLGNYACQLFQLRFATIGSLFEQDGEDYNIEECLSPGHVLHGRDDIEDISRGPYHGEPDYYSSLVSALLLHAERLPMEHHILLAPVPIPQEYSDFTKYRSAERRWNDYAALGGKAESSKNRLQYSIASYLIRDQIIPHLTRPNIPRMFGFPLCHHDLSTQNIFVDGEFNITCVIDWAFSSTVPPVQLLGTPGLPHPRDLVFDSASVDAFRSGFEDESRTIGGFVPEPKHWTIGDMMSHLMRLVNLDALQDYHHLEALHQLALSCSISQDGGGANHIRAILAGLATNPEALALAEALAADDEPESEVKRQDHTCVRT</sequence>
<dbReference type="AlphaFoldDB" id="A0A9P8MNW0"/>
<protein>
    <submittedName>
        <fullName evidence="2">Phosphotransferase enzyme family domain-containing protein</fullName>
    </submittedName>
</protein>
<dbReference type="RefSeq" id="XP_044715962.1">
    <property type="nucleotide sequence ID" value="XM_044868607.1"/>
</dbReference>
<organism evidence="2 3">
    <name type="scientific">Hirsutella rhossiliensis</name>
    <dbReference type="NCBI Taxonomy" id="111463"/>
    <lineage>
        <taxon>Eukaryota</taxon>
        <taxon>Fungi</taxon>
        <taxon>Dikarya</taxon>
        <taxon>Ascomycota</taxon>
        <taxon>Pezizomycotina</taxon>
        <taxon>Sordariomycetes</taxon>
        <taxon>Hypocreomycetidae</taxon>
        <taxon>Hypocreales</taxon>
        <taxon>Ophiocordycipitaceae</taxon>
        <taxon>Hirsutella</taxon>
    </lineage>
</organism>
<evidence type="ECO:0000313" key="3">
    <source>
        <dbReference type="Proteomes" id="UP000824596"/>
    </source>
</evidence>
<dbReference type="SUPFAM" id="SSF56112">
    <property type="entry name" value="Protein kinase-like (PK-like)"/>
    <property type="match status" value="1"/>
</dbReference>